<evidence type="ECO:0000256" key="9">
    <source>
        <dbReference type="ARBA" id="ARBA00022759"/>
    </source>
</evidence>
<dbReference type="InterPro" id="IPR009027">
    <property type="entry name" value="Ribosomal_bL9/RNase_H1_N"/>
</dbReference>
<dbReference type="Pfam" id="PF00075">
    <property type="entry name" value="RNase_H"/>
    <property type="match status" value="1"/>
</dbReference>
<evidence type="ECO:0000256" key="10">
    <source>
        <dbReference type="ARBA" id="ARBA00022801"/>
    </source>
</evidence>
<dbReference type="SUPFAM" id="SSF55658">
    <property type="entry name" value="L9 N-domain-like"/>
    <property type="match status" value="1"/>
</dbReference>
<evidence type="ECO:0000256" key="4">
    <source>
        <dbReference type="ARBA" id="ARBA00005300"/>
    </source>
</evidence>
<evidence type="ECO:0000256" key="11">
    <source>
        <dbReference type="ARBA" id="ARBA00022842"/>
    </source>
</evidence>
<dbReference type="PANTHER" id="PTHR10642:SF26">
    <property type="entry name" value="RIBONUCLEASE H1"/>
    <property type="match status" value="1"/>
</dbReference>
<comment type="cofactor">
    <cofactor evidence="2">
        <name>Mg(2+)</name>
        <dbReference type="ChEBI" id="CHEBI:18420"/>
    </cofactor>
</comment>
<proteinExistence type="inferred from homology"/>
<dbReference type="OrthoDB" id="245563at2759"/>
<evidence type="ECO:0000256" key="1">
    <source>
        <dbReference type="ARBA" id="ARBA00000077"/>
    </source>
</evidence>
<feature type="region of interest" description="Disordered" evidence="12">
    <location>
        <begin position="56"/>
        <end position="81"/>
    </location>
</feature>
<dbReference type="VEuPathDB" id="FungiDB:CC1G_00529"/>
<dbReference type="InterPro" id="IPR037056">
    <property type="entry name" value="RNase_H1_N_sf"/>
</dbReference>
<dbReference type="STRING" id="240176.A8N3A5"/>
<evidence type="ECO:0000256" key="3">
    <source>
        <dbReference type="ARBA" id="ARBA00004065"/>
    </source>
</evidence>
<dbReference type="InterPro" id="IPR036397">
    <property type="entry name" value="RNaseH_sf"/>
</dbReference>
<feature type="domain" description="RNase H type-1" evidence="13">
    <location>
        <begin position="93"/>
        <end position="243"/>
    </location>
</feature>
<dbReference type="CDD" id="cd09280">
    <property type="entry name" value="RNase_HI_eukaryote_like"/>
    <property type="match status" value="1"/>
</dbReference>
<evidence type="ECO:0000256" key="5">
    <source>
        <dbReference type="ARBA" id="ARBA00012180"/>
    </source>
</evidence>
<dbReference type="GeneID" id="6005778"/>
<keyword evidence="15" id="KW-1185">Reference proteome</keyword>
<evidence type="ECO:0000256" key="12">
    <source>
        <dbReference type="SAM" id="MobiDB-lite"/>
    </source>
</evidence>
<keyword evidence="9" id="KW-0255">Endonuclease</keyword>
<dbReference type="EMBL" id="AACS02000001">
    <property type="protein sequence ID" value="EAU92310.2"/>
    <property type="molecule type" value="Genomic_DNA"/>
</dbReference>
<dbReference type="Gene3D" id="3.40.970.10">
    <property type="entry name" value="Ribonuclease H1, N-terminal domain"/>
    <property type="match status" value="1"/>
</dbReference>
<dbReference type="SUPFAM" id="SSF53098">
    <property type="entry name" value="Ribonuclease H-like"/>
    <property type="match status" value="1"/>
</dbReference>
<dbReference type="PROSITE" id="PS50879">
    <property type="entry name" value="RNASE_H_1"/>
    <property type="match status" value="1"/>
</dbReference>
<dbReference type="GO" id="GO:0004523">
    <property type="term" value="F:RNA-DNA hybrid ribonuclease activity"/>
    <property type="evidence" value="ECO:0007669"/>
    <property type="project" value="UniProtKB-EC"/>
</dbReference>
<gene>
    <name evidence="14" type="ORF">CC1G_00529</name>
</gene>
<feature type="region of interest" description="Disordered" evidence="12">
    <location>
        <begin position="285"/>
        <end position="496"/>
    </location>
</feature>
<comment type="similarity">
    <text evidence="4">Belongs to the RNase H family.</text>
</comment>
<evidence type="ECO:0000313" key="14">
    <source>
        <dbReference type="EMBL" id="EAU92310.2"/>
    </source>
</evidence>
<comment type="caution">
    <text evidence="14">The sequence shown here is derived from an EMBL/GenBank/DDBJ whole genome shotgun (WGS) entry which is preliminary data.</text>
</comment>
<feature type="compositionally biased region" description="Polar residues" evidence="12">
    <location>
        <begin position="469"/>
        <end position="491"/>
    </location>
</feature>
<dbReference type="GO" id="GO:0043137">
    <property type="term" value="P:DNA replication, removal of RNA primer"/>
    <property type="evidence" value="ECO:0007669"/>
    <property type="project" value="TreeGrafter"/>
</dbReference>
<organism evidence="14 15">
    <name type="scientific">Coprinopsis cinerea (strain Okayama-7 / 130 / ATCC MYA-4618 / FGSC 9003)</name>
    <name type="common">Inky cap fungus</name>
    <name type="synonym">Hormographiella aspergillata</name>
    <dbReference type="NCBI Taxonomy" id="240176"/>
    <lineage>
        <taxon>Eukaryota</taxon>
        <taxon>Fungi</taxon>
        <taxon>Dikarya</taxon>
        <taxon>Basidiomycota</taxon>
        <taxon>Agaricomycotina</taxon>
        <taxon>Agaricomycetes</taxon>
        <taxon>Agaricomycetidae</taxon>
        <taxon>Agaricales</taxon>
        <taxon>Agaricineae</taxon>
        <taxon>Psathyrellaceae</taxon>
        <taxon>Coprinopsis</taxon>
    </lineage>
</organism>
<evidence type="ECO:0000313" key="15">
    <source>
        <dbReference type="Proteomes" id="UP000001861"/>
    </source>
</evidence>
<keyword evidence="8" id="KW-0479">Metal-binding</keyword>
<keyword evidence="10" id="KW-0378">Hydrolase</keyword>
<evidence type="ECO:0000256" key="2">
    <source>
        <dbReference type="ARBA" id="ARBA00001946"/>
    </source>
</evidence>
<keyword evidence="7" id="KW-0540">Nuclease</keyword>
<protein>
    <recommendedName>
        <fullName evidence="6">Ribonuclease H</fullName>
        <ecNumber evidence="5">3.1.26.4</ecNumber>
    </recommendedName>
</protein>
<feature type="compositionally biased region" description="Polar residues" evidence="12">
    <location>
        <begin position="447"/>
        <end position="457"/>
    </location>
</feature>
<dbReference type="AlphaFoldDB" id="A8N3A5"/>
<evidence type="ECO:0000256" key="6">
    <source>
        <dbReference type="ARBA" id="ARBA00017721"/>
    </source>
</evidence>
<dbReference type="EC" id="3.1.26.4" evidence="5"/>
<dbReference type="InterPro" id="IPR050092">
    <property type="entry name" value="RNase_H"/>
</dbReference>
<dbReference type="GO" id="GO:0046872">
    <property type="term" value="F:metal ion binding"/>
    <property type="evidence" value="ECO:0007669"/>
    <property type="project" value="UniProtKB-KW"/>
</dbReference>
<dbReference type="FunFam" id="3.40.970.10:FF:000002">
    <property type="entry name" value="Ribonuclease H"/>
    <property type="match status" value="1"/>
</dbReference>
<reference evidence="14 15" key="1">
    <citation type="journal article" date="2010" name="Proc. Natl. Acad. Sci. U.S.A.">
        <title>Insights into evolution of multicellular fungi from the assembled chromosomes of the mushroom Coprinopsis cinerea (Coprinus cinereus).</title>
        <authorList>
            <person name="Stajich J.E."/>
            <person name="Wilke S.K."/>
            <person name="Ahren D."/>
            <person name="Au C.H."/>
            <person name="Birren B.W."/>
            <person name="Borodovsky M."/>
            <person name="Burns C."/>
            <person name="Canback B."/>
            <person name="Casselton L.A."/>
            <person name="Cheng C.K."/>
            <person name="Deng J."/>
            <person name="Dietrich F.S."/>
            <person name="Fargo D.C."/>
            <person name="Farman M.L."/>
            <person name="Gathman A.C."/>
            <person name="Goldberg J."/>
            <person name="Guigo R."/>
            <person name="Hoegger P.J."/>
            <person name="Hooker J.B."/>
            <person name="Huggins A."/>
            <person name="James T.Y."/>
            <person name="Kamada T."/>
            <person name="Kilaru S."/>
            <person name="Kodira C."/>
            <person name="Kues U."/>
            <person name="Kupfer D."/>
            <person name="Kwan H.S."/>
            <person name="Lomsadze A."/>
            <person name="Li W."/>
            <person name="Lilly W.W."/>
            <person name="Ma L.J."/>
            <person name="Mackey A.J."/>
            <person name="Manning G."/>
            <person name="Martin F."/>
            <person name="Muraguchi H."/>
            <person name="Natvig D.O."/>
            <person name="Palmerini H."/>
            <person name="Ramesh M.A."/>
            <person name="Rehmeyer C.J."/>
            <person name="Roe B.A."/>
            <person name="Shenoy N."/>
            <person name="Stanke M."/>
            <person name="Ter-Hovhannisyan V."/>
            <person name="Tunlid A."/>
            <person name="Velagapudi R."/>
            <person name="Vision T.J."/>
            <person name="Zeng Q."/>
            <person name="Zolan M.E."/>
            <person name="Pukkila P.J."/>
        </authorList>
    </citation>
    <scope>NUCLEOTIDE SEQUENCE [LARGE SCALE GENOMIC DNA]</scope>
    <source>
        <strain evidence="15">Okayama-7 / 130 / ATCC MYA-4618 / FGSC 9003</strain>
    </source>
</reference>
<dbReference type="InterPro" id="IPR002156">
    <property type="entry name" value="RNaseH_domain"/>
</dbReference>
<dbReference type="PANTHER" id="PTHR10642">
    <property type="entry name" value="RIBONUCLEASE H1"/>
    <property type="match status" value="1"/>
</dbReference>
<dbReference type="InterPro" id="IPR012337">
    <property type="entry name" value="RNaseH-like_sf"/>
</dbReference>
<dbReference type="GO" id="GO:0003676">
    <property type="term" value="F:nucleic acid binding"/>
    <property type="evidence" value="ECO:0007669"/>
    <property type="project" value="InterPro"/>
</dbReference>
<dbReference type="Proteomes" id="UP000001861">
    <property type="component" value="Unassembled WGS sequence"/>
</dbReference>
<dbReference type="eggNOG" id="KOG3752">
    <property type="taxonomic scope" value="Eukaryota"/>
</dbReference>
<dbReference type="RefSeq" id="XP_001829350.2">
    <property type="nucleotide sequence ID" value="XM_001829298.2"/>
</dbReference>
<dbReference type="HOGENOM" id="CLU_505265_0_0_1"/>
<comment type="function">
    <text evidence="3">Endonuclease that specifically degrades the RNA of RNA-DNA hybrids.</text>
</comment>
<feature type="compositionally biased region" description="Low complexity" evidence="12">
    <location>
        <begin position="432"/>
        <end position="446"/>
    </location>
</feature>
<accession>A8N3A5</accession>
<dbReference type="Gene3D" id="3.30.420.10">
    <property type="entry name" value="Ribonuclease H-like superfamily/Ribonuclease H"/>
    <property type="match status" value="1"/>
</dbReference>
<feature type="compositionally biased region" description="Low complexity" evidence="12">
    <location>
        <begin position="356"/>
        <end position="368"/>
    </location>
</feature>
<name>A8N3A5_COPC7</name>
<evidence type="ECO:0000259" key="13">
    <source>
        <dbReference type="PROSITE" id="PS50879"/>
    </source>
</evidence>
<evidence type="ECO:0000256" key="8">
    <source>
        <dbReference type="ARBA" id="ARBA00022723"/>
    </source>
</evidence>
<dbReference type="KEGG" id="cci:CC1G_00529"/>
<dbReference type="InParanoid" id="A8N3A5"/>
<sequence length="539" mass="56920">MAPKSKTGFYAVKSGRVPGVYSTWTECENQVKGFAGAQYKKFNTHDEATSFVAGEAVSAPAATSSKPPSSSGSSGDKGKKRGASLMLTGVEDESEWLVVYTDGASKGNGQPGSVAGIGVWWGHDDPRNIAERCPGDQTNNRAELLAILRVLETAPISKTPLLIKSDSQYSMNCLQVWLPGWVKRGWKNAKGEPVKNAPIIRLISAHLDRRAQLGQKVRMVYVEGHSGNVGNDGADAQANAGCLLPPTEERDWDAEEKELRATMASHVPSTTVVAEGNVLEVAPDPFTAAPQKRPRIKSPQPVSEGSSSRPVIQDVAPPESPAKANRLAAINDALKDQHVRPQVPRSPSKGYTRGGSTAVSSSNTTTADSPEKRNRIAAIQSALAGASSDTPPQGSSGGAKSVAAPESPSKSRLAAIQDAFASPVRPASSHVSPSKPRFKPPSSAAPTSQRSLSTIADESQPRSPAPPNSVASPTPRNPAKQGSGSTPSMTVYPSPVKSPLRVLYVSPLLIPGKDKPPPQIDFEDYADCFDDEFAKDLDD</sequence>
<feature type="compositionally biased region" description="Low complexity" evidence="12">
    <location>
        <begin position="58"/>
        <end position="74"/>
    </location>
</feature>
<dbReference type="InterPro" id="IPR011320">
    <property type="entry name" value="RNase_H1_N"/>
</dbReference>
<evidence type="ECO:0000256" key="7">
    <source>
        <dbReference type="ARBA" id="ARBA00022722"/>
    </source>
</evidence>
<dbReference type="Pfam" id="PF01693">
    <property type="entry name" value="Cauli_VI"/>
    <property type="match status" value="1"/>
</dbReference>
<keyword evidence="11" id="KW-0460">Magnesium</keyword>
<feature type="compositionally biased region" description="Polar residues" evidence="12">
    <location>
        <begin position="300"/>
        <end position="310"/>
    </location>
</feature>
<comment type="catalytic activity">
    <reaction evidence="1">
        <text>Endonucleolytic cleavage to 5'-phosphomonoester.</text>
        <dbReference type="EC" id="3.1.26.4"/>
    </reaction>
</comment>